<evidence type="ECO:0000256" key="5">
    <source>
        <dbReference type="SAM" id="SignalP"/>
    </source>
</evidence>
<reference evidence="7" key="2">
    <citation type="journal article" date="2021" name="Data Brief">
        <title>Draft genome sequence data of the facultative, thermophilic, xylanolytic bacterium Paenibacillus sp. strain DA-C8.</title>
        <authorList>
            <person name="Chhe C."/>
            <person name="Uke A."/>
            <person name="Baramee S."/>
            <person name="Ungkulpasvich U."/>
            <person name="Tachaapaikoon C."/>
            <person name="Pason P."/>
            <person name="Waeonukul R."/>
            <person name="Ratanakhanokchai K."/>
            <person name="Kosugi A."/>
        </authorList>
    </citation>
    <scope>NUCLEOTIDE SEQUENCE</scope>
    <source>
        <strain evidence="7">DA-C8</strain>
    </source>
</reference>
<dbReference type="PANTHER" id="PTHR47053">
    <property type="entry name" value="MUREIN DD-ENDOPEPTIDASE MEPH-RELATED"/>
    <property type="match status" value="1"/>
</dbReference>
<feature type="domain" description="NlpC/P60" evidence="6">
    <location>
        <begin position="28"/>
        <end position="156"/>
    </location>
</feature>
<dbReference type="RefSeq" id="WP_200967118.1">
    <property type="nucleotide sequence ID" value="NZ_BMAQ01000030.1"/>
</dbReference>
<dbReference type="SUPFAM" id="SSF54001">
    <property type="entry name" value="Cysteine proteinases"/>
    <property type="match status" value="1"/>
</dbReference>
<evidence type="ECO:0000313" key="7">
    <source>
        <dbReference type="EMBL" id="GFR38902.1"/>
    </source>
</evidence>
<evidence type="ECO:0000256" key="1">
    <source>
        <dbReference type="ARBA" id="ARBA00007074"/>
    </source>
</evidence>
<dbReference type="Gene3D" id="3.90.1720.10">
    <property type="entry name" value="endopeptidase domain like (from Nostoc punctiforme)"/>
    <property type="match status" value="1"/>
</dbReference>
<dbReference type="InterPro" id="IPR000064">
    <property type="entry name" value="NLP_P60_dom"/>
</dbReference>
<dbReference type="AlphaFoldDB" id="A0A916VG14"/>
<keyword evidence="3" id="KW-0378">Hydrolase</keyword>
<dbReference type="Pfam" id="PF00877">
    <property type="entry name" value="NLPC_P60"/>
    <property type="match status" value="1"/>
</dbReference>
<dbReference type="Proteomes" id="UP000654993">
    <property type="component" value="Unassembled WGS sequence"/>
</dbReference>
<dbReference type="GO" id="GO:0006508">
    <property type="term" value="P:proteolysis"/>
    <property type="evidence" value="ECO:0007669"/>
    <property type="project" value="UniProtKB-KW"/>
</dbReference>
<gene>
    <name evidence="7" type="ORF">PRECH8_21980</name>
</gene>
<keyword evidence="5" id="KW-0732">Signal</keyword>
<keyword evidence="4" id="KW-0788">Thiol protease</keyword>
<protein>
    <recommendedName>
        <fullName evidence="6">NlpC/P60 domain-containing protein</fullName>
    </recommendedName>
</protein>
<accession>A0A916VG14</accession>
<feature type="signal peptide" evidence="5">
    <location>
        <begin position="1"/>
        <end position="24"/>
    </location>
</feature>
<comment type="similarity">
    <text evidence="1">Belongs to the peptidase C40 family.</text>
</comment>
<evidence type="ECO:0000256" key="3">
    <source>
        <dbReference type="ARBA" id="ARBA00022801"/>
    </source>
</evidence>
<proteinExistence type="inferred from homology"/>
<evidence type="ECO:0000256" key="4">
    <source>
        <dbReference type="ARBA" id="ARBA00022807"/>
    </source>
</evidence>
<keyword evidence="2" id="KW-0645">Protease</keyword>
<dbReference type="PANTHER" id="PTHR47053:SF1">
    <property type="entry name" value="MUREIN DD-ENDOPEPTIDASE MEPH-RELATED"/>
    <property type="match status" value="1"/>
</dbReference>
<dbReference type="GO" id="GO:0008234">
    <property type="term" value="F:cysteine-type peptidase activity"/>
    <property type="evidence" value="ECO:0007669"/>
    <property type="project" value="UniProtKB-KW"/>
</dbReference>
<dbReference type="PROSITE" id="PS51935">
    <property type="entry name" value="NLPC_P60"/>
    <property type="match status" value="1"/>
</dbReference>
<dbReference type="InterPro" id="IPR038765">
    <property type="entry name" value="Papain-like_cys_pep_sf"/>
</dbReference>
<evidence type="ECO:0000313" key="8">
    <source>
        <dbReference type="Proteomes" id="UP000654993"/>
    </source>
</evidence>
<dbReference type="EMBL" id="BMAQ01000030">
    <property type="protein sequence ID" value="GFR38902.1"/>
    <property type="molecule type" value="Genomic_DNA"/>
</dbReference>
<feature type="chain" id="PRO_5037494262" description="NlpC/P60 domain-containing protein" evidence="5">
    <location>
        <begin position="25"/>
        <end position="156"/>
    </location>
</feature>
<dbReference type="InterPro" id="IPR051202">
    <property type="entry name" value="Peptidase_C40"/>
</dbReference>
<name>A0A916VG14_9BACL</name>
<keyword evidence="8" id="KW-1185">Reference proteome</keyword>
<reference evidence="7" key="1">
    <citation type="submission" date="2020-08" db="EMBL/GenBank/DDBJ databases">
        <authorList>
            <person name="Uke A."/>
            <person name="Chhe C."/>
            <person name="Baramee S."/>
            <person name="Kosugi A."/>
        </authorList>
    </citation>
    <scope>NUCLEOTIDE SEQUENCE</scope>
    <source>
        <strain evidence="7">DA-C8</strain>
    </source>
</reference>
<comment type="caution">
    <text evidence="7">The sequence shown here is derived from an EMBL/GenBank/DDBJ whole genome shotgun (WGS) entry which is preliminary data.</text>
</comment>
<organism evidence="7 8">
    <name type="scientific">Insulibacter thermoxylanivorax</name>
    <dbReference type="NCBI Taxonomy" id="2749268"/>
    <lineage>
        <taxon>Bacteria</taxon>
        <taxon>Bacillati</taxon>
        <taxon>Bacillota</taxon>
        <taxon>Bacilli</taxon>
        <taxon>Bacillales</taxon>
        <taxon>Paenibacillaceae</taxon>
        <taxon>Insulibacter</taxon>
    </lineage>
</organism>
<evidence type="ECO:0000256" key="2">
    <source>
        <dbReference type="ARBA" id="ARBA00022670"/>
    </source>
</evidence>
<evidence type="ECO:0000259" key="6">
    <source>
        <dbReference type="PROSITE" id="PS51935"/>
    </source>
</evidence>
<sequence>MKKFAALMLTALLLTLTITTTAHAAPSSSKADAIIATAKSLIGRAEYDFGTRNARRLIFDCSSFTQYVYAKHGIDLKWGTRYQKKAGTFVKKSNLRKADLVFFSSSSSSSAISHVGIYIGNGKFIHILDVNGSDVHISSLTSGKWADRYVTARRVL</sequence>